<dbReference type="PROSITE" id="PS50011">
    <property type="entry name" value="PROTEIN_KINASE_DOM"/>
    <property type="match status" value="1"/>
</dbReference>
<dbReference type="GO" id="GO:0005524">
    <property type="term" value="F:ATP binding"/>
    <property type="evidence" value="ECO:0007669"/>
    <property type="project" value="InterPro"/>
</dbReference>
<name>A0A9P7VM29_9AGAR</name>
<dbReference type="AlphaFoldDB" id="A0A9P7VM29"/>
<dbReference type="Gene3D" id="1.10.510.10">
    <property type="entry name" value="Transferase(Phosphotransferase) domain 1"/>
    <property type="match status" value="1"/>
</dbReference>
<protein>
    <recommendedName>
        <fullName evidence="1">Protein kinase domain-containing protein</fullName>
    </recommendedName>
</protein>
<proteinExistence type="predicted"/>
<reference evidence="2" key="1">
    <citation type="submission" date="2020-11" db="EMBL/GenBank/DDBJ databases">
        <title>Adaptations for nitrogen fixation in a non-lichenized fungal sporocarp promotes dispersal by wood-feeding termites.</title>
        <authorList>
            <consortium name="DOE Joint Genome Institute"/>
            <person name="Koch R.A."/>
            <person name="Yoon G."/>
            <person name="Arayal U."/>
            <person name="Lail K."/>
            <person name="Amirebrahimi M."/>
            <person name="Labutti K."/>
            <person name="Lipzen A."/>
            <person name="Riley R."/>
            <person name="Barry K."/>
            <person name="Henrissat B."/>
            <person name="Grigoriev I.V."/>
            <person name="Herr J.R."/>
            <person name="Aime M.C."/>
        </authorList>
    </citation>
    <scope>NUCLEOTIDE SEQUENCE</scope>
    <source>
        <strain evidence="2">MCA 3950</strain>
    </source>
</reference>
<organism evidence="2 3">
    <name type="scientific">Guyanagaster necrorhizus</name>
    <dbReference type="NCBI Taxonomy" id="856835"/>
    <lineage>
        <taxon>Eukaryota</taxon>
        <taxon>Fungi</taxon>
        <taxon>Dikarya</taxon>
        <taxon>Basidiomycota</taxon>
        <taxon>Agaricomycotina</taxon>
        <taxon>Agaricomycetes</taxon>
        <taxon>Agaricomycetidae</taxon>
        <taxon>Agaricales</taxon>
        <taxon>Marasmiineae</taxon>
        <taxon>Physalacriaceae</taxon>
        <taxon>Guyanagaster</taxon>
    </lineage>
</organism>
<sequence>MNGLINACHCPRSGDKVIRVMAHNDVGFTGLNILRFLSTTPQILVENNHILPLLDELRTGDLVFGIFPLLMGPNLSTVMHLGVLNSVADIMDLLLEAFEGVAFLHANGIAHRDLFLTNFIMEWCPDHTKFKTHTHPRVYTIDFETAIPLL</sequence>
<dbReference type="GeneID" id="66101769"/>
<evidence type="ECO:0000313" key="2">
    <source>
        <dbReference type="EMBL" id="KAG7442451.1"/>
    </source>
</evidence>
<dbReference type="InterPro" id="IPR000719">
    <property type="entry name" value="Prot_kinase_dom"/>
</dbReference>
<dbReference type="Proteomes" id="UP000812287">
    <property type="component" value="Unassembled WGS sequence"/>
</dbReference>
<accession>A0A9P7VM29</accession>
<dbReference type="RefSeq" id="XP_043035951.1">
    <property type="nucleotide sequence ID" value="XM_043179475.1"/>
</dbReference>
<dbReference type="GO" id="GO:0004672">
    <property type="term" value="F:protein kinase activity"/>
    <property type="evidence" value="ECO:0007669"/>
    <property type="project" value="InterPro"/>
</dbReference>
<dbReference type="EMBL" id="MU250551">
    <property type="protein sequence ID" value="KAG7442451.1"/>
    <property type="molecule type" value="Genomic_DNA"/>
</dbReference>
<evidence type="ECO:0000313" key="3">
    <source>
        <dbReference type="Proteomes" id="UP000812287"/>
    </source>
</evidence>
<comment type="caution">
    <text evidence="2">The sequence shown here is derived from an EMBL/GenBank/DDBJ whole genome shotgun (WGS) entry which is preliminary data.</text>
</comment>
<feature type="domain" description="Protein kinase" evidence="1">
    <location>
        <begin position="1"/>
        <end position="150"/>
    </location>
</feature>
<evidence type="ECO:0000259" key="1">
    <source>
        <dbReference type="PROSITE" id="PS50011"/>
    </source>
</evidence>
<keyword evidence="3" id="KW-1185">Reference proteome</keyword>
<dbReference type="OrthoDB" id="2985259at2759"/>
<gene>
    <name evidence="2" type="ORF">BT62DRAFT_1079306</name>
</gene>
<dbReference type="InterPro" id="IPR011009">
    <property type="entry name" value="Kinase-like_dom_sf"/>
</dbReference>
<dbReference type="SUPFAM" id="SSF56112">
    <property type="entry name" value="Protein kinase-like (PK-like)"/>
    <property type="match status" value="1"/>
</dbReference>